<sequence>MRLLVEVVEGTIGAAPSPSPHNVKPKKSWSEAGLLLVTLVFTLNVYFVFIRRKLQPIKAKGQWLTTLTVLGAYLLLMWTSFAVTFGASDLVCQTGFHLVLPTYALQTGPCILRHVRNLGVYSKARRITASGDGLLEKFLGSGQEVSTRESFPKTFSLIRQSSLVTWLVLAVLVLAGVQYQLLDAFHRGVMVEPAVQCLSEEALRSQATTQTSFWFSVHLAEAVLYVWTFLHDVPSKYFPELLEDKAELAAFFALSACQCALYLRFHELGPLSDLLGLSGQDLAALLMYLRCSLHYLIHGLLPLVRSFGKNFQASVDSYVADAMDCKQKGRVIAGRGAAPALGGDGDGAGGVLHNRKDKIKYLLKDILGLDAFQRFLEGHGLGREEGLNCLLKWYQIETICINLEEIPGQRNEGKDPNGWHPNFNRLTSQMQRIYAKLEQWDLSQIFDEAVDGTASLFLSEAMESDSAHRLPNKIFLNPDQGLSDQLIKSPIKRILLSRKLLGQFVSQHYECLRDALGQSQTTLLRKLQDHYEGFLESEEKELLIRGWLVKHVIACLLIRIRVMNVPSEDSYLDLITKESLQFVVLQSLGFSS</sequence>
<evidence type="ECO:0000313" key="3">
    <source>
        <dbReference type="Proteomes" id="UP001472866"/>
    </source>
</evidence>
<feature type="transmembrane region" description="Helical" evidence="1">
    <location>
        <begin position="163"/>
        <end position="182"/>
    </location>
</feature>
<dbReference type="Proteomes" id="UP001472866">
    <property type="component" value="Chromosome 05"/>
</dbReference>
<feature type="transmembrane region" description="Helical" evidence="1">
    <location>
        <begin position="62"/>
        <end position="83"/>
    </location>
</feature>
<reference evidence="2 3" key="1">
    <citation type="submission" date="2024-03" db="EMBL/GenBank/DDBJ databases">
        <title>Complete genome sequence of the green alga Chloropicon roscoffensis RCC1871.</title>
        <authorList>
            <person name="Lemieux C."/>
            <person name="Pombert J.-F."/>
            <person name="Otis C."/>
            <person name="Turmel M."/>
        </authorList>
    </citation>
    <scope>NUCLEOTIDE SEQUENCE [LARGE SCALE GENOMIC DNA]</scope>
    <source>
        <strain evidence="2 3">RCC1871</strain>
    </source>
</reference>
<keyword evidence="1" id="KW-1133">Transmembrane helix</keyword>
<accession>A0AAX4P8D6</accession>
<feature type="transmembrane region" description="Helical" evidence="1">
    <location>
        <begin position="32"/>
        <end position="50"/>
    </location>
</feature>
<keyword evidence="1" id="KW-0812">Transmembrane</keyword>
<evidence type="ECO:0000256" key="1">
    <source>
        <dbReference type="SAM" id="Phobius"/>
    </source>
</evidence>
<protein>
    <submittedName>
        <fullName evidence="2">Uncharacterized protein</fullName>
    </submittedName>
</protein>
<organism evidence="2 3">
    <name type="scientific">Chloropicon roscoffensis</name>
    <dbReference type="NCBI Taxonomy" id="1461544"/>
    <lineage>
        <taxon>Eukaryota</taxon>
        <taxon>Viridiplantae</taxon>
        <taxon>Chlorophyta</taxon>
        <taxon>Chloropicophyceae</taxon>
        <taxon>Chloropicales</taxon>
        <taxon>Chloropicaceae</taxon>
        <taxon>Chloropicon</taxon>
    </lineage>
</organism>
<name>A0AAX4P8D6_9CHLO</name>
<proteinExistence type="predicted"/>
<keyword evidence="3" id="KW-1185">Reference proteome</keyword>
<feature type="transmembrane region" description="Helical" evidence="1">
    <location>
        <begin position="95"/>
        <end position="115"/>
    </location>
</feature>
<gene>
    <name evidence="2" type="ORF">HKI87_05g37540</name>
</gene>
<evidence type="ECO:0000313" key="2">
    <source>
        <dbReference type="EMBL" id="WZN62218.1"/>
    </source>
</evidence>
<dbReference type="EMBL" id="CP151505">
    <property type="protein sequence ID" value="WZN62218.1"/>
    <property type="molecule type" value="Genomic_DNA"/>
</dbReference>
<dbReference type="AlphaFoldDB" id="A0AAX4P8D6"/>
<keyword evidence="1" id="KW-0472">Membrane</keyword>